<dbReference type="Proteomes" id="UP000031166">
    <property type="component" value="Unassembled WGS sequence"/>
</dbReference>
<dbReference type="RefSeq" id="WP_039247804.1">
    <property type="nucleotide sequence ID" value="NZ_JWSY01000028.1"/>
</dbReference>
<name>A0A0B4CHD6_9CAUL</name>
<sequence length="81" mass="9100">MRGLDRSQRREVRNPVLGLPAARRLQALPPEVRADLRALFSDLAADARGRAQRSWSQNKGPMAAYWKATGAYAFHIARVLK</sequence>
<reference evidence="1 2" key="1">
    <citation type="submission" date="2014-12" db="EMBL/GenBank/DDBJ databases">
        <title>Genome sequencing of Brevundimonas nasdae TPW30.</title>
        <authorList>
            <person name="Tan P.W."/>
            <person name="Chan K.-G."/>
        </authorList>
    </citation>
    <scope>NUCLEOTIDE SEQUENCE [LARGE SCALE GENOMIC DNA]</scope>
    <source>
        <strain evidence="1 2">TPW30</strain>
    </source>
</reference>
<proteinExistence type="predicted"/>
<dbReference type="STRING" id="172043.RM53_14340"/>
<dbReference type="EMBL" id="JWSY01000028">
    <property type="protein sequence ID" value="KIC55892.1"/>
    <property type="molecule type" value="Genomic_DNA"/>
</dbReference>
<comment type="caution">
    <text evidence="1">The sequence shown here is derived from an EMBL/GenBank/DDBJ whole genome shotgun (WGS) entry which is preliminary data.</text>
</comment>
<accession>A0A0B4CHD6</accession>
<organism evidence="1 2">
    <name type="scientific">Brevundimonas nasdae</name>
    <dbReference type="NCBI Taxonomy" id="172043"/>
    <lineage>
        <taxon>Bacteria</taxon>
        <taxon>Pseudomonadati</taxon>
        <taxon>Pseudomonadota</taxon>
        <taxon>Alphaproteobacteria</taxon>
        <taxon>Caulobacterales</taxon>
        <taxon>Caulobacteraceae</taxon>
        <taxon>Brevundimonas</taxon>
    </lineage>
</organism>
<evidence type="ECO:0000313" key="1">
    <source>
        <dbReference type="EMBL" id="KIC55892.1"/>
    </source>
</evidence>
<protein>
    <submittedName>
        <fullName evidence="1">Uncharacterized protein</fullName>
    </submittedName>
</protein>
<gene>
    <name evidence="1" type="ORF">RM53_14340</name>
</gene>
<dbReference type="AlphaFoldDB" id="A0A0B4CHD6"/>
<evidence type="ECO:0000313" key="2">
    <source>
        <dbReference type="Proteomes" id="UP000031166"/>
    </source>
</evidence>